<evidence type="ECO:0000256" key="7">
    <source>
        <dbReference type="ARBA" id="ARBA00023242"/>
    </source>
</evidence>
<dbReference type="WBParaSite" id="MCU_000588-RD">
    <property type="protein sequence ID" value="MCU_000588-RD"/>
    <property type="gene ID" value="MCU_000588"/>
</dbReference>
<dbReference type="WBParaSite" id="MCU_000588-RC">
    <property type="protein sequence ID" value="MCU_000588-RC"/>
    <property type="gene ID" value="MCU_000588"/>
</dbReference>
<dbReference type="InterPro" id="IPR012677">
    <property type="entry name" value="Nucleotide-bd_a/b_plait_sf"/>
</dbReference>
<dbReference type="InterPro" id="IPR036443">
    <property type="entry name" value="Znf_RanBP2_sf"/>
</dbReference>
<evidence type="ECO:0000259" key="11">
    <source>
        <dbReference type="PROSITE" id="PS50102"/>
    </source>
</evidence>
<keyword evidence="5" id="KW-0862">Zinc</keyword>
<feature type="region of interest" description="Disordered" evidence="10">
    <location>
        <begin position="10"/>
        <end position="30"/>
    </location>
</feature>
<evidence type="ECO:0000256" key="8">
    <source>
        <dbReference type="PROSITE-ProRule" id="PRU00176"/>
    </source>
</evidence>
<comment type="similarity">
    <text evidence="2">Belongs to the RRM TET family.</text>
</comment>
<evidence type="ECO:0000256" key="4">
    <source>
        <dbReference type="ARBA" id="ARBA00022771"/>
    </source>
</evidence>
<dbReference type="SUPFAM" id="SSF54928">
    <property type="entry name" value="RNA-binding domain, RBD"/>
    <property type="match status" value="1"/>
</dbReference>
<dbReference type="PROSITE" id="PS50102">
    <property type="entry name" value="RRM"/>
    <property type="match status" value="1"/>
</dbReference>
<feature type="domain" description="RRM" evidence="11">
    <location>
        <begin position="202"/>
        <end position="286"/>
    </location>
</feature>
<feature type="compositionally biased region" description="Gly residues" evidence="10">
    <location>
        <begin position="498"/>
        <end position="515"/>
    </location>
</feature>
<dbReference type="GO" id="GO:0005634">
    <property type="term" value="C:nucleus"/>
    <property type="evidence" value="ECO:0007669"/>
    <property type="project" value="UniProtKB-SubCell"/>
</dbReference>
<dbReference type="AlphaFoldDB" id="A0A5K3EHH8"/>
<dbReference type="SMART" id="SM00360">
    <property type="entry name" value="RRM"/>
    <property type="match status" value="1"/>
</dbReference>
<feature type="region of interest" description="Disordered" evidence="10">
    <location>
        <begin position="371"/>
        <end position="402"/>
    </location>
</feature>
<feature type="compositionally biased region" description="Pro residues" evidence="10">
    <location>
        <begin position="481"/>
        <end position="496"/>
    </location>
</feature>
<name>A0A5K3EHH8_MESCO</name>
<dbReference type="Gene3D" id="3.30.70.330">
    <property type="match status" value="1"/>
</dbReference>
<evidence type="ECO:0000256" key="5">
    <source>
        <dbReference type="ARBA" id="ARBA00022833"/>
    </source>
</evidence>
<protein>
    <submittedName>
        <fullName evidence="13 14">RanBP2-type domain-containing protein</fullName>
    </submittedName>
</protein>
<dbReference type="GO" id="GO:0006355">
    <property type="term" value="P:regulation of DNA-templated transcription"/>
    <property type="evidence" value="ECO:0007669"/>
    <property type="project" value="InterPro"/>
</dbReference>
<evidence type="ECO:0000256" key="10">
    <source>
        <dbReference type="SAM" id="MobiDB-lite"/>
    </source>
</evidence>
<proteinExistence type="inferred from homology"/>
<feature type="region of interest" description="Disordered" evidence="10">
    <location>
        <begin position="443"/>
        <end position="531"/>
    </location>
</feature>
<evidence type="ECO:0000256" key="3">
    <source>
        <dbReference type="ARBA" id="ARBA00022723"/>
    </source>
</evidence>
<feature type="domain" description="RanBP2-type" evidence="12">
    <location>
        <begin position="403"/>
        <end position="432"/>
    </location>
</feature>
<feature type="compositionally biased region" description="Pro residues" evidence="10">
    <location>
        <begin position="443"/>
        <end position="452"/>
    </location>
</feature>
<keyword evidence="4 9" id="KW-0863">Zinc-finger</keyword>
<keyword evidence="7" id="KW-0539">Nucleus</keyword>
<reference evidence="13 14" key="1">
    <citation type="submission" date="2019-11" db="UniProtKB">
        <authorList>
            <consortium name="WormBaseParasite"/>
        </authorList>
    </citation>
    <scope>IDENTIFICATION</scope>
</reference>
<dbReference type="Pfam" id="PF00076">
    <property type="entry name" value="RRM_1"/>
    <property type="match status" value="1"/>
</dbReference>
<sequence length="531" mass="54942">MADQYQYAGLPQPAQAPGYPPFAQYPNPGGDQNAHFLQGYALTQGNPAAAMFGGPSFSQNPYPQGATSMPVQQLGAQLNAAGLGTGFPYGDYSQFNPYNAGTNSGMPASINDMQQFNQLLPNAINQSAARNIYEAIAHEQSLAGFNAAAFLQDPTGGIGRGLGGFSGKGFGLNQRGGMNKYENGNRSSNLPSVTNPEGLREDTVYVSKLPQNIDHEVMKSQFGTIGKIKVNVKTGMPMIWIFKERGVPKGDALVTFDDPLCVQKAIKWFSENEFLGKMIEVRQAKNSQRPVIIPSGGGGSNQQHNNMMAGGNPTAVASRGAGLNPTAVGAGSSSVPLMNNNPTVTATMGAFGGAVGPDRSAGAEMYGGQFDPRGDGPMPPQGAPRGGSGRPLMRGGGGPGVNRTGEWRCTSCGRPSFAGRDQCKHCGAPHPDDGMVMMTGPPQRGPPFPPHQHPGVTAANGGPMMGPGGPPPLPHHRGGPMMPPPPGVRGGAPPPLNGGRGGGMSMRGGRGGGPMRGSAVNAGRSMRTTPY</sequence>
<feature type="compositionally biased region" description="Gly residues" evidence="10">
    <location>
        <begin position="384"/>
        <end position="400"/>
    </location>
</feature>
<dbReference type="SUPFAM" id="SSF90209">
    <property type="entry name" value="Ran binding protein zinc finger-like"/>
    <property type="match status" value="1"/>
</dbReference>
<dbReference type="GO" id="GO:0008270">
    <property type="term" value="F:zinc ion binding"/>
    <property type="evidence" value="ECO:0007669"/>
    <property type="project" value="UniProtKB-KW"/>
</dbReference>
<evidence type="ECO:0000259" key="12">
    <source>
        <dbReference type="PROSITE" id="PS50199"/>
    </source>
</evidence>
<comment type="subcellular location">
    <subcellularLocation>
        <location evidence="1">Nucleus</location>
    </subcellularLocation>
</comment>
<dbReference type="InterPro" id="IPR034870">
    <property type="entry name" value="TET_fam"/>
</dbReference>
<evidence type="ECO:0000256" key="6">
    <source>
        <dbReference type="ARBA" id="ARBA00022884"/>
    </source>
</evidence>
<keyword evidence="3" id="KW-0479">Metal-binding</keyword>
<evidence type="ECO:0000256" key="2">
    <source>
        <dbReference type="ARBA" id="ARBA00008448"/>
    </source>
</evidence>
<dbReference type="GO" id="GO:0003723">
    <property type="term" value="F:RNA binding"/>
    <property type="evidence" value="ECO:0007669"/>
    <property type="project" value="UniProtKB-UniRule"/>
</dbReference>
<evidence type="ECO:0000313" key="14">
    <source>
        <dbReference type="WBParaSite" id="MCU_000588-RD"/>
    </source>
</evidence>
<dbReference type="InterPro" id="IPR000504">
    <property type="entry name" value="RRM_dom"/>
</dbReference>
<evidence type="ECO:0000313" key="13">
    <source>
        <dbReference type="WBParaSite" id="MCU_000588-RC"/>
    </source>
</evidence>
<evidence type="ECO:0000256" key="9">
    <source>
        <dbReference type="PROSITE-ProRule" id="PRU00322"/>
    </source>
</evidence>
<keyword evidence="6 8" id="KW-0694">RNA-binding</keyword>
<accession>A0A5K3EHH8</accession>
<evidence type="ECO:0000256" key="1">
    <source>
        <dbReference type="ARBA" id="ARBA00004123"/>
    </source>
</evidence>
<dbReference type="PANTHER" id="PTHR23238">
    <property type="entry name" value="RNA BINDING PROTEIN"/>
    <property type="match status" value="1"/>
</dbReference>
<dbReference type="InterPro" id="IPR035979">
    <property type="entry name" value="RBD_domain_sf"/>
</dbReference>
<dbReference type="PROSITE" id="PS50199">
    <property type="entry name" value="ZF_RANBP2_2"/>
    <property type="match status" value="1"/>
</dbReference>
<dbReference type="InterPro" id="IPR001876">
    <property type="entry name" value="Znf_RanBP2"/>
</dbReference>
<organism evidence="14">
    <name type="scientific">Mesocestoides corti</name>
    <name type="common">Flatworm</name>
    <dbReference type="NCBI Taxonomy" id="53468"/>
    <lineage>
        <taxon>Eukaryota</taxon>
        <taxon>Metazoa</taxon>
        <taxon>Spiralia</taxon>
        <taxon>Lophotrochozoa</taxon>
        <taxon>Platyhelminthes</taxon>
        <taxon>Cestoda</taxon>
        <taxon>Eucestoda</taxon>
        <taxon>Cyclophyllidea</taxon>
        <taxon>Mesocestoididae</taxon>
        <taxon>Mesocestoides</taxon>
    </lineage>
</organism>